<evidence type="ECO:0000256" key="5">
    <source>
        <dbReference type="ARBA" id="ARBA00023136"/>
    </source>
</evidence>
<feature type="transmembrane region" description="Helical" evidence="6">
    <location>
        <begin position="196"/>
        <end position="215"/>
    </location>
</feature>
<name>A0AAV5TKR7_9BILA</name>
<dbReference type="GO" id="GO:0016020">
    <property type="term" value="C:membrane"/>
    <property type="evidence" value="ECO:0007669"/>
    <property type="project" value="UniProtKB-SubCell"/>
</dbReference>
<protein>
    <recommendedName>
        <fullName evidence="9">G protein-coupled receptor</fullName>
    </recommendedName>
</protein>
<dbReference type="InterPro" id="IPR019421">
    <property type="entry name" value="7TM_GPCR_serpentine_rcpt_Srd"/>
</dbReference>
<comment type="similarity">
    <text evidence="2">Belongs to the nematode receptor-like protein srd family.</text>
</comment>
<keyword evidence="3 6" id="KW-0812">Transmembrane</keyword>
<gene>
    <name evidence="7" type="ORF">PENTCL1PPCAC_17065</name>
</gene>
<evidence type="ECO:0000256" key="4">
    <source>
        <dbReference type="ARBA" id="ARBA00022989"/>
    </source>
</evidence>
<keyword evidence="4 6" id="KW-1133">Transmembrane helix</keyword>
<dbReference type="InterPro" id="IPR050920">
    <property type="entry name" value="Nematode_rcpt-like_delta"/>
</dbReference>
<dbReference type="AlphaFoldDB" id="A0AAV5TKR7"/>
<feature type="transmembrane region" description="Helical" evidence="6">
    <location>
        <begin position="101"/>
        <end position="120"/>
    </location>
</feature>
<sequence>ETNYEDFSHFLALFVLDGTAIVINFILIIAIIRSTPATLKSFSALLLFSAIVDSNAAFMSLLATVIVKNLEGSIIFVYLGPCRFIHVQVCYAAQAIHVQSIGQSCVLLILSFSYRLWSFSHTIKNGVHAESFARLFCLCLLSTIPAVITTITFSNSPSSPPQSLIDHPQLVGRLFSVFNMTAPHLLSTDNVLPRVSIGYIICLYLTSSPILFILRRKLLQKIEIMTSPSEKHRHHLIFRSLTLQMFMPLSFSIAFVFWVLDFLGVYRLDVFQRAIMPISSIFAIISPLILIYYLPPYRRYV</sequence>
<feature type="transmembrane region" description="Helical" evidence="6">
    <location>
        <begin position="236"/>
        <end position="259"/>
    </location>
</feature>
<feature type="non-terminal residue" evidence="7">
    <location>
        <position position="1"/>
    </location>
</feature>
<evidence type="ECO:0000256" key="2">
    <source>
        <dbReference type="ARBA" id="ARBA00009166"/>
    </source>
</evidence>
<comment type="subcellular location">
    <subcellularLocation>
        <location evidence="1">Membrane</location>
        <topology evidence="1">Multi-pass membrane protein</topology>
    </subcellularLocation>
</comment>
<keyword evidence="5 6" id="KW-0472">Membrane</keyword>
<evidence type="ECO:0000256" key="3">
    <source>
        <dbReference type="ARBA" id="ARBA00022692"/>
    </source>
</evidence>
<feature type="non-terminal residue" evidence="7">
    <location>
        <position position="301"/>
    </location>
</feature>
<comment type="caution">
    <text evidence="7">The sequence shown here is derived from an EMBL/GenBank/DDBJ whole genome shotgun (WGS) entry which is preliminary data.</text>
</comment>
<feature type="transmembrane region" description="Helical" evidence="6">
    <location>
        <begin position="274"/>
        <end position="294"/>
    </location>
</feature>
<keyword evidence="8" id="KW-1185">Reference proteome</keyword>
<feature type="transmembrane region" description="Helical" evidence="6">
    <location>
        <begin position="12"/>
        <end position="32"/>
    </location>
</feature>
<feature type="transmembrane region" description="Helical" evidence="6">
    <location>
        <begin position="132"/>
        <end position="153"/>
    </location>
</feature>
<evidence type="ECO:0000256" key="6">
    <source>
        <dbReference type="SAM" id="Phobius"/>
    </source>
</evidence>
<dbReference type="Proteomes" id="UP001432027">
    <property type="component" value="Unassembled WGS sequence"/>
</dbReference>
<reference evidence="7" key="1">
    <citation type="submission" date="2023-10" db="EMBL/GenBank/DDBJ databases">
        <title>Genome assembly of Pristionchus species.</title>
        <authorList>
            <person name="Yoshida K."/>
            <person name="Sommer R.J."/>
        </authorList>
    </citation>
    <scope>NUCLEOTIDE SEQUENCE</scope>
    <source>
        <strain evidence="7">RS0144</strain>
    </source>
</reference>
<dbReference type="EMBL" id="BTSX01000004">
    <property type="protein sequence ID" value="GMS94890.1"/>
    <property type="molecule type" value="Genomic_DNA"/>
</dbReference>
<dbReference type="PANTHER" id="PTHR22945">
    <property type="entry name" value="SERPENTINE RECEPTOR, CLASS D DELTA"/>
    <property type="match status" value="1"/>
</dbReference>
<evidence type="ECO:0000256" key="1">
    <source>
        <dbReference type="ARBA" id="ARBA00004141"/>
    </source>
</evidence>
<organism evidence="7 8">
    <name type="scientific">Pristionchus entomophagus</name>
    <dbReference type="NCBI Taxonomy" id="358040"/>
    <lineage>
        <taxon>Eukaryota</taxon>
        <taxon>Metazoa</taxon>
        <taxon>Ecdysozoa</taxon>
        <taxon>Nematoda</taxon>
        <taxon>Chromadorea</taxon>
        <taxon>Rhabditida</taxon>
        <taxon>Rhabditina</taxon>
        <taxon>Diplogasteromorpha</taxon>
        <taxon>Diplogasteroidea</taxon>
        <taxon>Neodiplogasteridae</taxon>
        <taxon>Pristionchus</taxon>
    </lineage>
</organism>
<accession>A0AAV5TKR7</accession>
<proteinExistence type="inferred from homology"/>
<dbReference type="Pfam" id="PF10317">
    <property type="entry name" value="7TM_GPCR_Srd"/>
    <property type="match status" value="1"/>
</dbReference>
<evidence type="ECO:0000313" key="7">
    <source>
        <dbReference type="EMBL" id="GMS94890.1"/>
    </source>
</evidence>
<dbReference type="PANTHER" id="PTHR22945:SF40">
    <property type="entry name" value="SERPENTINE RECEPTOR, CLASS D (DELTA)-RELATED"/>
    <property type="match status" value="1"/>
</dbReference>
<evidence type="ECO:0008006" key="9">
    <source>
        <dbReference type="Google" id="ProtNLM"/>
    </source>
</evidence>
<feature type="transmembrane region" description="Helical" evidence="6">
    <location>
        <begin position="44"/>
        <end position="67"/>
    </location>
</feature>
<evidence type="ECO:0000313" key="8">
    <source>
        <dbReference type="Proteomes" id="UP001432027"/>
    </source>
</evidence>